<proteinExistence type="predicted"/>
<dbReference type="Pfam" id="PF08659">
    <property type="entry name" value="KR"/>
    <property type="match status" value="1"/>
</dbReference>
<evidence type="ECO:0000256" key="2">
    <source>
        <dbReference type="SAM" id="MobiDB-lite"/>
    </source>
</evidence>
<feature type="domain" description="Choline/carnitine acyltransferase" evidence="3">
    <location>
        <begin position="350"/>
        <end position="448"/>
    </location>
</feature>
<feature type="compositionally biased region" description="Acidic residues" evidence="2">
    <location>
        <begin position="199"/>
        <end position="209"/>
    </location>
</feature>
<dbReference type="Pfam" id="PF00755">
    <property type="entry name" value="Carn_acyltransf"/>
    <property type="match status" value="1"/>
</dbReference>
<sequence length="581" mass="62929">MTHESFLLASQMKVEGTLALERTFTSQHLDFFDMLSSVVKTVGASGQANYNVGNAAQDAVIDDAVAAADTTGVALMLPPASMRPSSPNVTAAAVSETVFSAIFCHVCDTNKATVINAIAMTTGVQFAEVVGSSNPESAINFIAKVLIHQPARLISVDASRINDSRGSILGPELDSLIPIEPRNWIAARSRLTVSKGGEASDEFGVDDGDDNKGIDSDSSDSTQVVSIRIDTIGSRGMSGSVKDLSIELAPVPIPSLLDTLRLFEHSRCAIDSSEDQRDMADALQRLSSRPLTAEARDWLSYATRRPAIGRDRKDRYTPNQAVTVPRRGHVFQSSPSLRRIEYQFVPSRPDERNSWAQLRRGLELDYGNAAALAAIDPSAFVVCLDDESPNSAGERHMQFLNGHQHPFANRWLDKPVQFAITANGLSVGIYEHAKLDDIDADHAGRWTTNIPRPRTSVSSAPCDHRASPEAIARLTVFLPRHLVDGIIRPASEIVALATFAGAVSTRSRQFRRRNLGAYSGAISVAASGRGSVSYKYAVLGVLSPEERGESRPSTCSFQLPGLGCHPPRQSRPGRQDRLYDR</sequence>
<dbReference type="SUPFAM" id="SSF52777">
    <property type="entry name" value="CoA-dependent acyltransferases"/>
    <property type="match status" value="1"/>
</dbReference>
<evidence type="ECO:0000313" key="6">
    <source>
        <dbReference type="Proteomes" id="UP000294003"/>
    </source>
</evidence>
<feature type="region of interest" description="Disordered" evidence="2">
    <location>
        <begin position="198"/>
        <end position="220"/>
    </location>
</feature>
<keyword evidence="6" id="KW-1185">Reference proteome</keyword>
<feature type="region of interest" description="Disordered" evidence="2">
    <location>
        <begin position="546"/>
        <end position="581"/>
    </location>
</feature>
<evidence type="ECO:0000259" key="4">
    <source>
        <dbReference type="Pfam" id="PF08659"/>
    </source>
</evidence>
<dbReference type="PANTHER" id="PTHR22589:SF103">
    <property type="entry name" value="CARNITINE O-ACETYL-TRANSFERASE, ISOFORM A-RELATED"/>
    <property type="match status" value="1"/>
</dbReference>
<dbReference type="InterPro" id="IPR039551">
    <property type="entry name" value="Cho/carn_acyl_trans"/>
</dbReference>
<dbReference type="InterPro" id="IPR013968">
    <property type="entry name" value="PKS_KR"/>
</dbReference>
<gene>
    <name evidence="5" type="ORF">DL762_007323</name>
</gene>
<dbReference type="PANTHER" id="PTHR22589">
    <property type="entry name" value="CARNITINE O-ACYLTRANSFERASE"/>
    <property type="match status" value="1"/>
</dbReference>
<accession>A0ABY0GZY0</accession>
<reference evidence="5 6" key="1">
    <citation type="submission" date="2018-06" db="EMBL/GenBank/DDBJ databases">
        <title>Complete Genomes of Monosporascus.</title>
        <authorList>
            <person name="Robinson A.J."/>
            <person name="Natvig D.O."/>
        </authorList>
    </citation>
    <scope>NUCLEOTIDE SEQUENCE [LARGE SCALE GENOMIC DNA]</scope>
    <source>
        <strain evidence="5 6">CBS 609.92</strain>
    </source>
</reference>
<dbReference type="InterPro" id="IPR042231">
    <property type="entry name" value="Cho/carn_acyl_trans_2"/>
</dbReference>
<dbReference type="Gene3D" id="3.40.50.720">
    <property type="entry name" value="NAD(P)-binding Rossmann-like Domain"/>
    <property type="match status" value="1"/>
</dbReference>
<evidence type="ECO:0008006" key="7">
    <source>
        <dbReference type="Google" id="ProtNLM"/>
    </source>
</evidence>
<dbReference type="Gene3D" id="3.30.559.70">
    <property type="entry name" value="Choline/Carnitine o-acyltransferase, domain 2"/>
    <property type="match status" value="1"/>
</dbReference>
<protein>
    <recommendedName>
        <fullName evidence="7">Choline/carnitine acyltransferase domain-containing protein</fullName>
    </recommendedName>
</protein>
<evidence type="ECO:0000256" key="1">
    <source>
        <dbReference type="ARBA" id="ARBA00023315"/>
    </source>
</evidence>
<feature type="domain" description="Ketoreductase (KR)" evidence="4">
    <location>
        <begin position="1"/>
        <end position="66"/>
    </location>
</feature>
<keyword evidence="1" id="KW-0808">Transferase</keyword>
<name>A0ABY0GZY0_9PEZI</name>
<dbReference type="Proteomes" id="UP000294003">
    <property type="component" value="Unassembled WGS sequence"/>
</dbReference>
<evidence type="ECO:0000259" key="3">
    <source>
        <dbReference type="Pfam" id="PF00755"/>
    </source>
</evidence>
<organism evidence="5 6">
    <name type="scientific">Monosporascus cannonballus</name>
    <dbReference type="NCBI Taxonomy" id="155416"/>
    <lineage>
        <taxon>Eukaryota</taxon>
        <taxon>Fungi</taxon>
        <taxon>Dikarya</taxon>
        <taxon>Ascomycota</taxon>
        <taxon>Pezizomycotina</taxon>
        <taxon>Sordariomycetes</taxon>
        <taxon>Xylariomycetidae</taxon>
        <taxon>Xylariales</taxon>
        <taxon>Xylariales incertae sedis</taxon>
        <taxon>Monosporascus</taxon>
    </lineage>
</organism>
<keyword evidence="1" id="KW-0012">Acyltransferase</keyword>
<dbReference type="InterPro" id="IPR000542">
    <property type="entry name" value="Carn_acyl_trans"/>
</dbReference>
<comment type="caution">
    <text evidence="5">The sequence shown here is derived from an EMBL/GenBank/DDBJ whole genome shotgun (WGS) entry which is preliminary data.</text>
</comment>
<evidence type="ECO:0000313" key="5">
    <source>
        <dbReference type="EMBL" id="RYO81078.1"/>
    </source>
</evidence>
<dbReference type="EMBL" id="QJNS01000263">
    <property type="protein sequence ID" value="RYO81078.1"/>
    <property type="molecule type" value="Genomic_DNA"/>
</dbReference>